<feature type="transmembrane region" description="Helical" evidence="3">
    <location>
        <begin position="224"/>
        <end position="241"/>
    </location>
</feature>
<evidence type="ECO:0000256" key="3">
    <source>
        <dbReference type="SAM" id="Phobius"/>
    </source>
</evidence>
<dbReference type="InterPro" id="IPR050882">
    <property type="entry name" value="Prepilin_peptidase/N-MTase"/>
</dbReference>
<sequence length="242" mass="25550">MEVGVATALVGALFAPALARTAYQMSVDADTPARGTCRHCGERLPSGRVRFTLWTGRCHYCRTHLGPRVWLSAIVAALATFAVGFRVGNDPVLLTFMVFALACVPLAFIDLAVRRLPNQLTYPLAALGVSGLFTAAYLSREFTPFLRGLIGAALAGGLFMALAYARPDGEGMGLGDAKLAGILGLFLAWLGWSELGLGLLAGTSAAAAFGVYMLRTGRMSRRSALTYGPFLIMGAFLAILIG</sequence>
<keyword evidence="6" id="KW-1185">Reference proteome</keyword>
<name>A0ABP5F0E3_9ACTN</name>
<dbReference type="RefSeq" id="WP_344663799.1">
    <property type="nucleotide sequence ID" value="NZ_BAAAQN010000002.1"/>
</dbReference>
<proteinExistence type="inferred from homology"/>
<evidence type="ECO:0000313" key="5">
    <source>
        <dbReference type="EMBL" id="GAA2013271.1"/>
    </source>
</evidence>
<evidence type="ECO:0000256" key="1">
    <source>
        <dbReference type="ARBA" id="ARBA00005801"/>
    </source>
</evidence>
<keyword evidence="3" id="KW-0472">Membrane</keyword>
<feature type="transmembrane region" description="Helical" evidence="3">
    <location>
        <begin position="69"/>
        <end position="85"/>
    </location>
</feature>
<accession>A0ABP5F0E3</accession>
<feature type="domain" description="Prepilin type IV endopeptidase peptidase" evidence="4">
    <location>
        <begin position="97"/>
        <end position="209"/>
    </location>
</feature>
<comment type="similarity">
    <text evidence="1 2">Belongs to the peptidase A24 family.</text>
</comment>
<comment type="caution">
    <text evidence="5">The sequence shown here is derived from an EMBL/GenBank/DDBJ whole genome shotgun (WGS) entry which is preliminary data.</text>
</comment>
<feature type="transmembrane region" description="Helical" evidence="3">
    <location>
        <begin position="92"/>
        <end position="113"/>
    </location>
</feature>
<organism evidence="5 6">
    <name type="scientific">Catenulispora yoronensis</name>
    <dbReference type="NCBI Taxonomy" id="450799"/>
    <lineage>
        <taxon>Bacteria</taxon>
        <taxon>Bacillati</taxon>
        <taxon>Actinomycetota</taxon>
        <taxon>Actinomycetes</taxon>
        <taxon>Catenulisporales</taxon>
        <taxon>Catenulisporaceae</taxon>
        <taxon>Catenulispora</taxon>
    </lineage>
</organism>
<feature type="transmembrane region" description="Helical" evidence="3">
    <location>
        <begin position="119"/>
        <end position="138"/>
    </location>
</feature>
<dbReference type="EMBL" id="BAAAQN010000002">
    <property type="protein sequence ID" value="GAA2013271.1"/>
    <property type="molecule type" value="Genomic_DNA"/>
</dbReference>
<feature type="transmembrane region" description="Helical" evidence="3">
    <location>
        <begin position="185"/>
        <end position="212"/>
    </location>
</feature>
<dbReference type="InterPro" id="IPR014032">
    <property type="entry name" value="Peptidase_A24A_bac"/>
</dbReference>
<dbReference type="PANTHER" id="PTHR30487">
    <property type="entry name" value="TYPE 4 PREPILIN-LIKE PROTEINS LEADER PEPTIDE-PROCESSING ENZYME"/>
    <property type="match status" value="1"/>
</dbReference>
<dbReference type="Pfam" id="PF01478">
    <property type="entry name" value="Peptidase_A24"/>
    <property type="match status" value="1"/>
</dbReference>
<dbReference type="InterPro" id="IPR000045">
    <property type="entry name" value="Prepilin_IV_endopep_pep"/>
</dbReference>
<keyword evidence="3" id="KW-0812">Transmembrane</keyword>
<dbReference type="PRINTS" id="PR00864">
    <property type="entry name" value="PREPILNPTASE"/>
</dbReference>
<evidence type="ECO:0000256" key="2">
    <source>
        <dbReference type="RuleBase" id="RU003793"/>
    </source>
</evidence>
<evidence type="ECO:0000313" key="6">
    <source>
        <dbReference type="Proteomes" id="UP001500751"/>
    </source>
</evidence>
<gene>
    <name evidence="5" type="ORF">GCM10009839_04940</name>
</gene>
<dbReference type="Proteomes" id="UP001500751">
    <property type="component" value="Unassembled WGS sequence"/>
</dbReference>
<evidence type="ECO:0000259" key="4">
    <source>
        <dbReference type="Pfam" id="PF01478"/>
    </source>
</evidence>
<dbReference type="PANTHER" id="PTHR30487:SF0">
    <property type="entry name" value="PREPILIN LEADER PEPTIDASE_N-METHYLTRANSFERASE-RELATED"/>
    <property type="match status" value="1"/>
</dbReference>
<keyword evidence="3" id="KW-1133">Transmembrane helix</keyword>
<feature type="transmembrane region" description="Helical" evidence="3">
    <location>
        <begin position="145"/>
        <end position="165"/>
    </location>
</feature>
<protein>
    <submittedName>
        <fullName evidence="5">A24 family peptidase</fullName>
    </submittedName>
</protein>
<reference evidence="6" key="1">
    <citation type="journal article" date="2019" name="Int. J. Syst. Evol. Microbiol.">
        <title>The Global Catalogue of Microorganisms (GCM) 10K type strain sequencing project: providing services to taxonomists for standard genome sequencing and annotation.</title>
        <authorList>
            <consortium name="The Broad Institute Genomics Platform"/>
            <consortium name="The Broad Institute Genome Sequencing Center for Infectious Disease"/>
            <person name="Wu L."/>
            <person name="Ma J."/>
        </authorList>
    </citation>
    <scope>NUCLEOTIDE SEQUENCE [LARGE SCALE GENOMIC DNA]</scope>
    <source>
        <strain evidence="6">JCM 16014</strain>
    </source>
</reference>
<dbReference type="Gene3D" id="1.20.120.1220">
    <property type="match status" value="1"/>
</dbReference>